<feature type="region of interest" description="Disordered" evidence="1">
    <location>
        <begin position="269"/>
        <end position="330"/>
    </location>
</feature>
<dbReference type="AlphaFoldDB" id="W2JS11"/>
<dbReference type="VEuPathDB" id="FungiDB:PPTG_06585"/>
<feature type="compositionally biased region" description="Basic and acidic residues" evidence="1">
    <location>
        <begin position="294"/>
        <end position="305"/>
    </location>
</feature>
<reference evidence="3 4" key="1">
    <citation type="submission" date="2013-11" db="EMBL/GenBank/DDBJ databases">
        <title>The Genome Sequence of Phytophthora parasitica CJ05E6.</title>
        <authorList>
            <consortium name="The Broad Institute Genomics Platform"/>
            <person name="Russ C."/>
            <person name="Tyler B."/>
            <person name="Panabieres F."/>
            <person name="Shan W."/>
            <person name="Tripathy S."/>
            <person name="Grunwald N."/>
            <person name="Machado M."/>
            <person name="Johnson C.S."/>
            <person name="Arredondo F."/>
            <person name="Hong C."/>
            <person name="Coffey M."/>
            <person name="Young S.K."/>
            <person name="Zeng Q."/>
            <person name="Gargeya S."/>
            <person name="Fitzgerald M."/>
            <person name="Abouelleil A."/>
            <person name="Alvarado L."/>
            <person name="Chapman S.B."/>
            <person name="Gainer-Dewar J."/>
            <person name="Goldberg J."/>
            <person name="Griggs A."/>
            <person name="Gujja S."/>
            <person name="Hansen M."/>
            <person name="Howarth C."/>
            <person name="Imamovic A."/>
            <person name="Ireland A."/>
            <person name="Larimer J."/>
            <person name="McCowan C."/>
            <person name="Murphy C."/>
            <person name="Pearson M."/>
            <person name="Poon T.W."/>
            <person name="Priest M."/>
            <person name="Roberts A."/>
            <person name="Saif S."/>
            <person name="Shea T."/>
            <person name="Sykes S."/>
            <person name="Wortman J."/>
            <person name="Nusbaum C."/>
            <person name="Birren B."/>
        </authorList>
    </citation>
    <scope>NUCLEOTIDE SEQUENCE [LARGE SCALE GENOMIC DNA]</scope>
    <source>
        <strain evidence="3 4">CJ05E6</strain>
    </source>
</reference>
<dbReference type="InterPro" id="IPR008011">
    <property type="entry name" value="Complex1_LYR_dom"/>
</dbReference>
<feature type="domain" description="Complex 1 LYR protein" evidence="2">
    <location>
        <begin position="198"/>
        <end position="254"/>
    </location>
</feature>
<name>W2JS11_PHYNI</name>
<evidence type="ECO:0000313" key="3">
    <source>
        <dbReference type="EMBL" id="ETL49126.1"/>
    </source>
</evidence>
<proteinExistence type="predicted"/>
<evidence type="ECO:0000259" key="2">
    <source>
        <dbReference type="Pfam" id="PF05347"/>
    </source>
</evidence>
<dbReference type="VEuPathDB" id="FungiDB:PPTG_06588"/>
<feature type="compositionally biased region" description="Basic and acidic residues" evidence="1">
    <location>
        <begin position="317"/>
        <end position="330"/>
    </location>
</feature>
<dbReference type="Proteomes" id="UP000053864">
    <property type="component" value="Unassembled WGS sequence"/>
</dbReference>
<dbReference type="EMBL" id="KI670679">
    <property type="protein sequence ID" value="ETL49126.1"/>
    <property type="molecule type" value="Genomic_DNA"/>
</dbReference>
<sequence>MKKTAPSQYAKETAVNYFRTRDTPEVEHTGARGGRTIARAITSIRSAPIIFFCRRPDLTIINKVIVYVRRNEQTHTLRIVHVFSDEESDASVLESFRNLAMLFDSMYPKIRIDFVSVQGDFNPATIEWLSKKMDVPRNMMFITQPDMVSAERVSSVGCSFRRCELFLAGSSYLPVMGVTRRALGPEVKSLQYFLNRTAVLKQYREFLRTTKPLAADVRLDVRRQIRAGFEACRYEEDERRVSMLLRLARDQLKMVSDLVDTAQAQQRSERDWKKGDWTSAKAVDTTNSWMDAPSEDKDGSEDVKGRVGTGWPWKSGKGTDKLDLEGIKRR</sequence>
<organism evidence="3 4">
    <name type="scientific">Phytophthora nicotianae</name>
    <name type="common">Potato buckeye rot agent</name>
    <name type="synonym">Phytophthora parasitica</name>
    <dbReference type="NCBI Taxonomy" id="4792"/>
    <lineage>
        <taxon>Eukaryota</taxon>
        <taxon>Sar</taxon>
        <taxon>Stramenopiles</taxon>
        <taxon>Oomycota</taxon>
        <taxon>Peronosporomycetes</taxon>
        <taxon>Peronosporales</taxon>
        <taxon>Peronosporaceae</taxon>
        <taxon>Phytophthora</taxon>
    </lineage>
</organism>
<dbReference type="Pfam" id="PF05347">
    <property type="entry name" value="Complex1_LYR"/>
    <property type="match status" value="1"/>
</dbReference>
<dbReference type="CDD" id="cd20251">
    <property type="entry name" value="Complex1_LYR_SF"/>
    <property type="match status" value="1"/>
</dbReference>
<evidence type="ECO:0000313" key="4">
    <source>
        <dbReference type="Proteomes" id="UP000053864"/>
    </source>
</evidence>
<gene>
    <name evidence="3" type="ORF">L916_01325</name>
</gene>
<protein>
    <recommendedName>
        <fullName evidence="2">Complex 1 LYR protein domain-containing protein</fullName>
    </recommendedName>
</protein>
<evidence type="ECO:0000256" key="1">
    <source>
        <dbReference type="SAM" id="MobiDB-lite"/>
    </source>
</evidence>
<accession>W2JS11</accession>